<reference evidence="4 5" key="1">
    <citation type="submission" date="2018-09" db="EMBL/GenBank/DDBJ databases">
        <title>Genomic Encyclopedia of Archaeal and Bacterial Type Strains, Phase II (KMG-II): from individual species to whole genera.</title>
        <authorList>
            <person name="Goeker M."/>
        </authorList>
    </citation>
    <scope>NUCLEOTIDE SEQUENCE [LARGE SCALE GENOMIC DNA]</scope>
    <source>
        <strain evidence="4 5">DSM 13151</strain>
    </source>
</reference>
<dbReference type="RefSeq" id="WP_120243849.1">
    <property type="nucleotide sequence ID" value="NZ_RAPO01000001.1"/>
</dbReference>
<feature type="domain" description="DUF7577" evidence="3">
    <location>
        <begin position="77"/>
        <end position="105"/>
    </location>
</feature>
<feature type="transmembrane region" description="Helical" evidence="2">
    <location>
        <begin position="6"/>
        <end position="25"/>
    </location>
</feature>
<dbReference type="Proteomes" id="UP000283805">
    <property type="component" value="Unassembled WGS sequence"/>
</dbReference>
<proteinExistence type="predicted"/>
<evidence type="ECO:0000313" key="4">
    <source>
        <dbReference type="EMBL" id="RKD98423.1"/>
    </source>
</evidence>
<evidence type="ECO:0000313" key="5">
    <source>
        <dbReference type="Proteomes" id="UP000283805"/>
    </source>
</evidence>
<keyword evidence="2" id="KW-0812">Transmembrane</keyword>
<feature type="region of interest" description="Disordered" evidence="1">
    <location>
        <begin position="33"/>
        <end position="74"/>
    </location>
</feature>
<dbReference type="AlphaFoldDB" id="A0A3R7KP55"/>
<comment type="caution">
    <text evidence="4">The sequence shown here is derived from an EMBL/GenBank/DDBJ whole genome shotgun (WGS) entry which is preliminary data.</text>
</comment>
<evidence type="ECO:0000256" key="1">
    <source>
        <dbReference type="SAM" id="MobiDB-lite"/>
    </source>
</evidence>
<feature type="compositionally biased region" description="Acidic residues" evidence="1">
    <location>
        <begin position="61"/>
        <end position="70"/>
    </location>
</feature>
<name>A0A3R7KP55_9EURY</name>
<dbReference type="Pfam" id="PF24463">
    <property type="entry name" value="DUF7577"/>
    <property type="match status" value="1"/>
</dbReference>
<evidence type="ECO:0000256" key="2">
    <source>
        <dbReference type="SAM" id="Phobius"/>
    </source>
</evidence>
<evidence type="ECO:0000259" key="3">
    <source>
        <dbReference type="Pfam" id="PF24463"/>
    </source>
</evidence>
<sequence>MELWGWLIGYVVLFALLHLLLYYVYVRRGEDRSLSPSFAGPNRAPSQSSPGPERYPRAPDDVEESEEYDADRDLEGETIRCPHCGATNAADRTFTYCWRCISALRQ</sequence>
<keyword evidence="2" id="KW-1133">Transmembrane helix</keyword>
<keyword evidence="5" id="KW-1185">Reference proteome</keyword>
<accession>A0A3R7KP55</accession>
<organism evidence="4 5">
    <name type="scientific">Halopiger aswanensis</name>
    <dbReference type="NCBI Taxonomy" id="148449"/>
    <lineage>
        <taxon>Archaea</taxon>
        <taxon>Methanobacteriati</taxon>
        <taxon>Methanobacteriota</taxon>
        <taxon>Stenosarchaea group</taxon>
        <taxon>Halobacteria</taxon>
        <taxon>Halobacteriales</taxon>
        <taxon>Natrialbaceae</taxon>
        <taxon>Halopiger</taxon>
    </lineage>
</organism>
<dbReference type="EMBL" id="RAPO01000001">
    <property type="protein sequence ID" value="RKD98423.1"/>
    <property type="molecule type" value="Genomic_DNA"/>
</dbReference>
<dbReference type="InterPro" id="IPR055999">
    <property type="entry name" value="DUF7577"/>
</dbReference>
<keyword evidence="2" id="KW-0472">Membrane</keyword>
<dbReference type="OrthoDB" id="330661at2157"/>
<gene>
    <name evidence="4" type="ORF">ATJ93_1430</name>
</gene>
<protein>
    <recommendedName>
        <fullName evidence="3">DUF7577 domain-containing protein</fullName>
    </recommendedName>
</protein>